<dbReference type="RefSeq" id="WP_243248685.1">
    <property type="nucleotide sequence ID" value="NZ_LOHG01000024.1"/>
</dbReference>
<keyword evidence="3" id="KW-1185">Reference proteome</keyword>
<organism evidence="2 3">
    <name type="scientific">Pseudomonas maioricensis</name>
    <dbReference type="NCBI Taxonomy" id="1766623"/>
    <lineage>
        <taxon>Bacteria</taxon>
        <taxon>Pseudomonadati</taxon>
        <taxon>Pseudomonadota</taxon>
        <taxon>Gammaproteobacteria</taxon>
        <taxon>Pseudomonadales</taxon>
        <taxon>Pseudomonadaceae</taxon>
        <taxon>Pseudomonas</taxon>
    </lineage>
</organism>
<gene>
    <name evidence="2" type="ORF">AUC61_23895</name>
</gene>
<evidence type="ECO:0000313" key="3">
    <source>
        <dbReference type="Proteomes" id="UP001320513"/>
    </source>
</evidence>
<dbReference type="Proteomes" id="UP001320513">
    <property type="component" value="Unassembled WGS sequence"/>
</dbReference>
<dbReference type="InterPro" id="IPR009826">
    <property type="entry name" value="DNA_circ_N"/>
</dbReference>
<evidence type="ECO:0000313" key="2">
    <source>
        <dbReference type="EMBL" id="MCI8212578.1"/>
    </source>
</evidence>
<sequence>MAGKTWRDELQPASFRGVPFWVDTDNTPVGRRTQVHEYPQRNKPMVEDLGERTRIIQQSGFVIGDDCFFQRDNLLHALNTPGPGILIHPWFGRMNVTATDCNVSHARPDGGMVVFDLTFVEAGEKGYPAGVPNTARQLEVENESLLDSIIARYKAAMALVNKARMSITALQNGLAGVQMAIQREVSQVTGLISSVASLADMVMNFPGNLASMLSGQFSSMVADFDRFGSSKREASGFIESARSIAALPAASGGVATEAAVQATRDLVREMLIVAAVRVVSSMPVVLPPAALPAVPTVAQQTALPIQRPEVPTADEVLALRDVLVAALWEAALTAPFEHFERLQSVRKLVKEHLTAVARASVLMVSVTPKQSLPAVVLAYQRFGDATRADEIVTRNGVSHPGFLPPVSLQVAQE</sequence>
<name>A0ABS9ZPS3_9PSED</name>
<protein>
    <recommendedName>
        <fullName evidence="1">DNA circulation N-terminal domain-containing protein</fullName>
    </recommendedName>
</protein>
<reference evidence="2 3" key="1">
    <citation type="submission" date="2015-12" db="EMBL/GenBank/DDBJ databases">
        <title>Phylogenomics in the description of a new species in the Pseudomonas syringae group.</title>
        <authorList>
            <person name="Busquets A."/>
            <person name="Gomila M."/>
            <person name="Beiki F."/>
            <person name="Rahimian H."/>
            <person name="Mulet M."/>
            <person name="Sanchez D."/>
            <person name="Garcia-Valdes E."/>
            <person name="Lalucat J."/>
        </authorList>
    </citation>
    <scope>NUCLEOTIDE SEQUENCE [LARGE SCALE GENOMIC DNA]</scope>
    <source>
        <strain evidence="2 3">S25</strain>
    </source>
</reference>
<proteinExistence type="predicted"/>
<feature type="domain" description="DNA circulation N-terminal" evidence="1">
    <location>
        <begin position="10"/>
        <end position="96"/>
    </location>
</feature>
<dbReference type="Pfam" id="PF07157">
    <property type="entry name" value="DNA_circ_N"/>
    <property type="match status" value="1"/>
</dbReference>
<dbReference type="EMBL" id="LOHG01000024">
    <property type="protein sequence ID" value="MCI8212578.1"/>
    <property type="molecule type" value="Genomic_DNA"/>
</dbReference>
<accession>A0ABS9ZPS3</accession>
<comment type="caution">
    <text evidence="2">The sequence shown here is derived from an EMBL/GenBank/DDBJ whole genome shotgun (WGS) entry which is preliminary data.</text>
</comment>
<evidence type="ECO:0000259" key="1">
    <source>
        <dbReference type="Pfam" id="PF07157"/>
    </source>
</evidence>